<proteinExistence type="predicted"/>
<evidence type="ECO:0000313" key="7">
    <source>
        <dbReference type="Proteomes" id="UP000199408"/>
    </source>
</evidence>
<protein>
    <submittedName>
        <fullName evidence="6">Uncharacterized membrane protein</fullName>
    </submittedName>
</protein>
<evidence type="ECO:0000256" key="4">
    <source>
        <dbReference type="ARBA" id="ARBA00023136"/>
    </source>
</evidence>
<dbReference type="AlphaFoldDB" id="A0A1C5H6N1"/>
<evidence type="ECO:0000313" key="6">
    <source>
        <dbReference type="EMBL" id="SCG41696.1"/>
    </source>
</evidence>
<keyword evidence="7" id="KW-1185">Reference proteome</keyword>
<evidence type="ECO:0000256" key="5">
    <source>
        <dbReference type="SAM" id="Phobius"/>
    </source>
</evidence>
<evidence type="ECO:0000256" key="3">
    <source>
        <dbReference type="ARBA" id="ARBA00022989"/>
    </source>
</evidence>
<dbReference type="InterPro" id="IPR032808">
    <property type="entry name" value="DoxX"/>
</dbReference>
<dbReference type="OrthoDB" id="129693at2"/>
<keyword evidence="4 5" id="KW-0472">Membrane</keyword>
<dbReference type="RefSeq" id="WP_091292349.1">
    <property type="nucleotide sequence ID" value="NZ_FMDN01000003.1"/>
</dbReference>
<accession>A0A1C5H6N1</accession>
<comment type="subcellular location">
    <subcellularLocation>
        <location evidence="1">Membrane</location>
        <topology evidence="1">Multi-pass membrane protein</topology>
    </subcellularLocation>
</comment>
<dbReference type="Proteomes" id="UP000199408">
    <property type="component" value="Unassembled WGS sequence"/>
</dbReference>
<sequence>MAPLIALVVGTALARLAGLAGVDPLDGWHPALRIGLALMFAVTGFAHFVAPRRADLIAMVPPRLPRPDLLVTVTGVLELAGAVALLAPGAARWAAAALALLMVAMFPANVSAARRRLTLGGRPVTPLATRTALQILFLAVAVAISFGPLPFGG</sequence>
<dbReference type="STRING" id="47864.GA0070560_103188"/>
<name>A0A1C5H6N1_9ACTN</name>
<dbReference type="PANTHER" id="PTHR36974:SF1">
    <property type="entry name" value="DOXX FAMILY MEMBRANE PROTEIN"/>
    <property type="match status" value="1"/>
</dbReference>
<evidence type="ECO:0000256" key="2">
    <source>
        <dbReference type="ARBA" id="ARBA00022692"/>
    </source>
</evidence>
<evidence type="ECO:0000256" key="1">
    <source>
        <dbReference type="ARBA" id="ARBA00004141"/>
    </source>
</evidence>
<dbReference type="GO" id="GO:0016020">
    <property type="term" value="C:membrane"/>
    <property type="evidence" value="ECO:0007669"/>
    <property type="project" value="UniProtKB-SubCell"/>
</dbReference>
<reference evidence="7" key="1">
    <citation type="submission" date="2016-06" db="EMBL/GenBank/DDBJ databases">
        <authorList>
            <person name="Varghese N."/>
        </authorList>
    </citation>
    <scope>NUCLEOTIDE SEQUENCE [LARGE SCALE GENOMIC DNA]</scope>
    <source>
        <strain evidence="7">DSM 43171</strain>
    </source>
</reference>
<gene>
    <name evidence="6" type="ORF">GA0070560_103188</name>
</gene>
<dbReference type="PANTHER" id="PTHR36974">
    <property type="entry name" value="MEMBRANE PROTEIN-RELATED"/>
    <property type="match status" value="1"/>
</dbReference>
<keyword evidence="3 5" id="KW-1133">Transmembrane helix</keyword>
<feature type="transmembrane region" description="Helical" evidence="5">
    <location>
        <begin position="30"/>
        <end position="49"/>
    </location>
</feature>
<feature type="transmembrane region" description="Helical" evidence="5">
    <location>
        <begin position="93"/>
        <end position="110"/>
    </location>
</feature>
<feature type="transmembrane region" description="Helical" evidence="5">
    <location>
        <begin position="69"/>
        <end position="87"/>
    </location>
</feature>
<keyword evidence="2 5" id="KW-0812">Transmembrane</keyword>
<dbReference type="EMBL" id="FMDN01000003">
    <property type="protein sequence ID" value="SCG41696.1"/>
    <property type="molecule type" value="Genomic_DNA"/>
</dbReference>
<feature type="transmembrane region" description="Helical" evidence="5">
    <location>
        <begin position="131"/>
        <end position="151"/>
    </location>
</feature>
<organism evidence="6 7">
    <name type="scientific">Micromonospora halophytica</name>
    <dbReference type="NCBI Taxonomy" id="47864"/>
    <lineage>
        <taxon>Bacteria</taxon>
        <taxon>Bacillati</taxon>
        <taxon>Actinomycetota</taxon>
        <taxon>Actinomycetes</taxon>
        <taxon>Micromonosporales</taxon>
        <taxon>Micromonosporaceae</taxon>
        <taxon>Micromonospora</taxon>
    </lineage>
</organism>
<dbReference type="Pfam" id="PF07681">
    <property type="entry name" value="DoxX"/>
    <property type="match status" value="1"/>
</dbReference>